<protein>
    <submittedName>
        <fullName evidence="1">Uncharacterized protein</fullName>
    </submittedName>
</protein>
<dbReference type="EMBL" id="GBRH01187869">
    <property type="protein sequence ID" value="JAE10027.1"/>
    <property type="molecule type" value="Transcribed_RNA"/>
</dbReference>
<accession>A0A0A9FCF9</accession>
<organism evidence="1">
    <name type="scientific">Arundo donax</name>
    <name type="common">Giant reed</name>
    <name type="synonym">Donax arundinaceus</name>
    <dbReference type="NCBI Taxonomy" id="35708"/>
    <lineage>
        <taxon>Eukaryota</taxon>
        <taxon>Viridiplantae</taxon>
        <taxon>Streptophyta</taxon>
        <taxon>Embryophyta</taxon>
        <taxon>Tracheophyta</taxon>
        <taxon>Spermatophyta</taxon>
        <taxon>Magnoliopsida</taxon>
        <taxon>Liliopsida</taxon>
        <taxon>Poales</taxon>
        <taxon>Poaceae</taxon>
        <taxon>PACMAD clade</taxon>
        <taxon>Arundinoideae</taxon>
        <taxon>Arundineae</taxon>
        <taxon>Arundo</taxon>
    </lineage>
</organism>
<reference evidence="1" key="1">
    <citation type="submission" date="2014-09" db="EMBL/GenBank/DDBJ databases">
        <authorList>
            <person name="Magalhaes I.L.F."/>
            <person name="Oliveira U."/>
            <person name="Santos F.R."/>
            <person name="Vidigal T.H.D.A."/>
            <person name="Brescovit A.D."/>
            <person name="Santos A.J."/>
        </authorList>
    </citation>
    <scope>NUCLEOTIDE SEQUENCE</scope>
    <source>
        <tissue evidence="1">Shoot tissue taken approximately 20 cm above the soil surface</tissue>
    </source>
</reference>
<proteinExistence type="predicted"/>
<reference evidence="1" key="2">
    <citation type="journal article" date="2015" name="Data Brief">
        <title>Shoot transcriptome of the giant reed, Arundo donax.</title>
        <authorList>
            <person name="Barrero R.A."/>
            <person name="Guerrero F.D."/>
            <person name="Moolhuijzen P."/>
            <person name="Goolsby J.A."/>
            <person name="Tidwell J."/>
            <person name="Bellgard S.E."/>
            <person name="Bellgard M.I."/>
        </authorList>
    </citation>
    <scope>NUCLEOTIDE SEQUENCE</scope>
    <source>
        <tissue evidence="1">Shoot tissue taken approximately 20 cm above the soil surface</tissue>
    </source>
</reference>
<dbReference type="AlphaFoldDB" id="A0A0A9FCF9"/>
<sequence length="17" mass="2285">MWYVVLTWVYKTFRKTY</sequence>
<name>A0A0A9FCF9_ARUDO</name>
<evidence type="ECO:0000313" key="1">
    <source>
        <dbReference type="EMBL" id="JAE10027.1"/>
    </source>
</evidence>